<keyword evidence="1" id="KW-0472">Membrane</keyword>
<dbReference type="WBParaSite" id="OFLC_0000838501-mRNA-1">
    <property type="protein sequence ID" value="OFLC_0000838501-mRNA-1"/>
    <property type="gene ID" value="OFLC_0000838501"/>
</dbReference>
<feature type="transmembrane region" description="Helical" evidence="1">
    <location>
        <begin position="67"/>
        <end position="88"/>
    </location>
</feature>
<gene>
    <name evidence="2" type="ORF">OFLC_LOCUS8384</name>
</gene>
<sequence>MCLRNLPDNNEKISHLVHSMHYVSLHLTKYIKCLQSIVYPTFEIIMLVVIVLLAAVEAEILQMIANVRVIVTQASMTVRLLVSLYVVLFL</sequence>
<accession>A0A183HLM4</accession>
<protein>
    <submittedName>
        <fullName evidence="4">Transmembrane protein</fullName>
    </submittedName>
</protein>
<keyword evidence="1" id="KW-0812">Transmembrane</keyword>
<evidence type="ECO:0000256" key="1">
    <source>
        <dbReference type="SAM" id="Phobius"/>
    </source>
</evidence>
<evidence type="ECO:0000313" key="2">
    <source>
        <dbReference type="EMBL" id="VDO55404.1"/>
    </source>
</evidence>
<keyword evidence="1" id="KW-1133">Transmembrane helix</keyword>
<reference evidence="4" key="1">
    <citation type="submission" date="2016-06" db="UniProtKB">
        <authorList>
            <consortium name="WormBaseParasite"/>
        </authorList>
    </citation>
    <scope>IDENTIFICATION</scope>
</reference>
<evidence type="ECO:0000313" key="3">
    <source>
        <dbReference type="Proteomes" id="UP000267606"/>
    </source>
</evidence>
<proteinExistence type="predicted"/>
<dbReference type="EMBL" id="UZAJ01009430">
    <property type="protein sequence ID" value="VDO55404.1"/>
    <property type="molecule type" value="Genomic_DNA"/>
</dbReference>
<organism evidence="4">
    <name type="scientific">Onchocerca flexuosa</name>
    <dbReference type="NCBI Taxonomy" id="387005"/>
    <lineage>
        <taxon>Eukaryota</taxon>
        <taxon>Metazoa</taxon>
        <taxon>Ecdysozoa</taxon>
        <taxon>Nematoda</taxon>
        <taxon>Chromadorea</taxon>
        <taxon>Rhabditida</taxon>
        <taxon>Spirurina</taxon>
        <taxon>Spiruromorpha</taxon>
        <taxon>Filarioidea</taxon>
        <taxon>Onchocercidae</taxon>
        <taxon>Onchocerca</taxon>
    </lineage>
</organism>
<keyword evidence="3" id="KW-1185">Reference proteome</keyword>
<name>A0A183HLM4_9BILA</name>
<evidence type="ECO:0000313" key="4">
    <source>
        <dbReference type="WBParaSite" id="OFLC_0000838501-mRNA-1"/>
    </source>
</evidence>
<feature type="transmembrane region" description="Helical" evidence="1">
    <location>
        <begin position="37"/>
        <end position="55"/>
    </location>
</feature>
<reference evidence="2 3" key="2">
    <citation type="submission" date="2018-11" db="EMBL/GenBank/DDBJ databases">
        <authorList>
            <consortium name="Pathogen Informatics"/>
        </authorList>
    </citation>
    <scope>NUCLEOTIDE SEQUENCE [LARGE SCALE GENOMIC DNA]</scope>
</reference>
<dbReference type="AlphaFoldDB" id="A0A183HLM4"/>
<dbReference type="Proteomes" id="UP000267606">
    <property type="component" value="Unassembled WGS sequence"/>
</dbReference>